<sequence>MIRSSLLAASLILASHNALAHPTRLANAVEHGTAHCLMKPAQASDTTVCEVSAMVRVGDRLILANDKPIPGGSKLFSLPLEKDRIGDAPPTYLKGQAIEQSRKLEAMTLTLDGLHVIASTGFNRVGDERDASFDAYSTLLYWPANQPENARVVAPSTRQGMTSSRALRGQIARAVGAPFFQVEGLSVAPGNRLLLGIRKQGQDYQSATDVFKIVAAPFSIDNGMLRLQGDFELLFEFTPQVPGEGKPLGLSSIEYDRFNHDALLALTSFEDETSIGGYLWSIPIQPLLARKPVTPELFVDGMGAPLRFGNKPEGLELLDASTLLIVHDDDRMQVGTGSDSQASGPDEFAFSTVKF</sequence>
<evidence type="ECO:0000313" key="2">
    <source>
        <dbReference type="EMBL" id="QXH52351.1"/>
    </source>
</evidence>
<reference evidence="2" key="1">
    <citation type="journal article" date="2021" name="Microorganisms">
        <title>The Ever-Expanding Pseudomonas Genus: Description of 43 New Species and Partition of the Pseudomonas putida Group.</title>
        <authorList>
            <person name="Girard L."/>
            <person name="Lood C."/>
            <person name="Hofte M."/>
            <person name="Vandamme P."/>
            <person name="Rokni-Zadeh H."/>
            <person name="van Noort V."/>
            <person name="Lavigne R."/>
            <person name="De Mot R."/>
        </authorList>
    </citation>
    <scope>NUCLEOTIDE SEQUENCE</scope>
    <source>
        <strain evidence="2">COW40</strain>
    </source>
</reference>
<gene>
    <name evidence="2" type="ORF">KSS94_04280</name>
</gene>
<protein>
    <recommendedName>
        <fullName evidence="4">Phytase-like domain-containing protein</fullName>
    </recommendedName>
</protein>
<evidence type="ECO:0000313" key="3">
    <source>
        <dbReference type="Proteomes" id="UP001046350"/>
    </source>
</evidence>
<name>A0ABX8N7M5_9PSED</name>
<dbReference type="Proteomes" id="UP001046350">
    <property type="component" value="Chromosome"/>
</dbReference>
<accession>A0ABX8N7M5</accession>
<proteinExistence type="predicted"/>
<feature type="chain" id="PRO_5045148260" description="Phytase-like domain-containing protein" evidence="1">
    <location>
        <begin position="21"/>
        <end position="355"/>
    </location>
</feature>
<dbReference type="EMBL" id="CP077076">
    <property type="protein sequence ID" value="QXH52351.1"/>
    <property type="molecule type" value="Genomic_DNA"/>
</dbReference>
<keyword evidence="1" id="KW-0732">Signal</keyword>
<feature type="signal peptide" evidence="1">
    <location>
        <begin position="1"/>
        <end position="20"/>
    </location>
</feature>
<evidence type="ECO:0008006" key="4">
    <source>
        <dbReference type="Google" id="ProtNLM"/>
    </source>
</evidence>
<evidence type="ECO:0000256" key="1">
    <source>
        <dbReference type="SAM" id="SignalP"/>
    </source>
</evidence>
<keyword evidence="3" id="KW-1185">Reference proteome</keyword>
<organism evidence="2 3">
    <name type="scientific">Pseudomonas fakonensis</name>
    <dbReference type="NCBI Taxonomy" id="2842355"/>
    <lineage>
        <taxon>Bacteria</taxon>
        <taxon>Pseudomonadati</taxon>
        <taxon>Pseudomonadota</taxon>
        <taxon>Gammaproteobacteria</taxon>
        <taxon>Pseudomonadales</taxon>
        <taxon>Pseudomonadaceae</taxon>
        <taxon>Pseudomonas</taxon>
    </lineage>
</organism>
<dbReference type="RefSeq" id="WP_217841802.1">
    <property type="nucleotide sequence ID" value="NZ_CP077076.1"/>
</dbReference>